<dbReference type="Proteomes" id="UP000559987">
    <property type="component" value="Unassembled WGS sequence"/>
</dbReference>
<protein>
    <submittedName>
        <fullName evidence="1">Uncharacterized protein</fullName>
    </submittedName>
</protein>
<dbReference type="AlphaFoldDB" id="A0A839UQ86"/>
<accession>A0A839UQ86</accession>
<proteinExistence type="predicted"/>
<name>A0A839UQ86_9GAMM</name>
<gene>
    <name evidence="1" type="ORF">FHS30_001823</name>
</gene>
<keyword evidence="2" id="KW-1185">Reference proteome</keyword>
<sequence>MDAPVADPVQSDQPWLQGLFSKAMILAMVASSVERMNEWVAQVERISHCVKVCLGYNVVKQLFELRGLNGHPRRNTRCNDCRFSTR</sequence>
<dbReference type="EMBL" id="JACHXZ010000002">
    <property type="protein sequence ID" value="MBB3168639.1"/>
    <property type="molecule type" value="Genomic_DNA"/>
</dbReference>
<evidence type="ECO:0000313" key="2">
    <source>
        <dbReference type="Proteomes" id="UP000559987"/>
    </source>
</evidence>
<evidence type="ECO:0000313" key="1">
    <source>
        <dbReference type="EMBL" id="MBB3168639.1"/>
    </source>
</evidence>
<organism evidence="1 2">
    <name type="scientific">Simiduia aestuariiviva</name>
    <dbReference type="NCBI Taxonomy" id="1510459"/>
    <lineage>
        <taxon>Bacteria</taxon>
        <taxon>Pseudomonadati</taxon>
        <taxon>Pseudomonadota</taxon>
        <taxon>Gammaproteobacteria</taxon>
        <taxon>Cellvibrionales</taxon>
        <taxon>Cellvibrionaceae</taxon>
        <taxon>Simiduia</taxon>
    </lineage>
</organism>
<comment type="caution">
    <text evidence="1">The sequence shown here is derived from an EMBL/GenBank/DDBJ whole genome shotgun (WGS) entry which is preliminary data.</text>
</comment>
<reference evidence="1 2" key="1">
    <citation type="submission" date="2020-08" db="EMBL/GenBank/DDBJ databases">
        <title>Genomic Encyclopedia of Type Strains, Phase III (KMG-III): the genomes of soil and plant-associated and newly described type strains.</title>
        <authorList>
            <person name="Whitman W."/>
        </authorList>
    </citation>
    <scope>NUCLEOTIDE SEQUENCE [LARGE SCALE GENOMIC DNA]</scope>
    <source>
        <strain evidence="1 2">CECT 8571</strain>
    </source>
</reference>